<evidence type="ECO:0000256" key="1">
    <source>
        <dbReference type="SAM" id="MobiDB-lite"/>
    </source>
</evidence>
<protein>
    <submittedName>
        <fullName evidence="2">Uncharacterized protein</fullName>
    </submittedName>
</protein>
<feature type="compositionally biased region" description="Basic residues" evidence="1">
    <location>
        <begin position="88"/>
        <end position="98"/>
    </location>
</feature>
<reference evidence="3" key="1">
    <citation type="journal article" date="2016" name="Nat. Commun.">
        <title>The Gonium pectorale genome demonstrates co-option of cell cycle regulation during the evolution of multicellularity.</title>
        <authorList>
            <person name="Hanschen E.R."/>
            <person name="Marriage T.N."/>
            <person name="Ferris P.J."/>
            <person name="Hamaji T."/>
            <person name="Toyoda A."/>
            <person name="Fujiyama A."/>
            <person name="Neme R."/>
            <person name="Noguchi H."/>
            <person name="Minakuchi Y."/>
            <person name="Suzuki M."/>
            <person name="Kawai-Toyooka H."/>
            <person name="Smith D.R."/>
            <person name="Sparks H."/>
            <person name="Anderson J."/>
            <person name="Bakaric R."/>
            <person name="Luria V."/>
            <person name="Karger A."/>
            <person name="Kirschner M.W."/>
            <person name="Durand P.M."/>
            <person name="Michod R.E."/>
            <person name="Nozaki H."/>
            <person name="Olson B.J."/>
        </authorList>
    </citation>
    <scope>NUCLEOTIDE SEQUENCE [LARGE SCALE GENOMIC DNA]</scope>
    <source>
        <strain evidence="3">NIES-2863</strain>
    </source>
</reference>
<dbReference type="AlphaFoldDB" id="A0A150FWU5"/>
<evidence type="ECO:0000313" key="3">
    <source>
        <dbReference type="Proteomes" id="UP000075714"/>
    </source>
</evidence>
<comment type="caution">
    <text evidence="2">The sequence shown here is derived from an EMBL/GenBank/DDBJ whole genome shotgun (WGS) entry which is preliminary data.</text>
</comment>
<organism evidence="2 3">
    <name type="scientific">Gonium pectorale</name>
    <name type="common">Green alga</name>
    <dbReference type="NCBI Taxonomy" id="33097"/>
    <lineage>
        <taxon>Eukaryota</taxon>
        <taxon>Viridiplantae</taxon>
        <taxon>Chlorophyta</taxon>
        <taxon>core chlorophytes</taxon>
        <taxon>Chlorophyceae</taxon>
        <taxon>CS clade</taxon>
        <taxon>Chlamydomonadales</taxon>
        <taxon>Volvocaceae</taxon>
        <taxon>Gonium</taxon>
    </lineage>
</organism>
<evidence type="ECO:0000313" key="2">
    <source>
        <dbReference type="EMBL" id="KXZ42081.1"/>
    </source>
</evidence>
<name>A0A150FWU5_GONPE</name>
<dbReference type="Proteomes" id="UP000075714">
    <property type="component" value="Unassembled WGS sequence"/>
</dbReference>
<sequence length="98" mass="10339">MYDVGSAFASAFIVDSFPDDLPDPWNSNGEGTFDLFNGDESIDDLDLSGFPWRQPTGADGAGPSGLLDGAGDQGLPDSLDSSGFPWRNRNRRRGGGAV</sequence>
<feature type="region of interest" description="Disordered" evidence="1">
    <location>
        <begin position="46"/>
        <end position="98"/>
    </location>
</feature>
<keyword evidence="3" id="KW-1185">Reference proteome</keyword>
<proteinExistence type="predicted"/>
<dbReference type="EMBL" id="LSYV01000208">
    <property type="protein sequence ID" value="KXZ42081.1"/>
    <property type="molecule type" value="Genomic_DNA"/>
</dbReference>
<gene>
    <name evidence="2" type="ORF">GPECTOR_209g409</name>
</gene>
<accession>A0A150FWU5</accession>